<reference evidence="5" key="1">
    <citation type="journal article" date="2017" name="Nature">
        <title>The genome of Chenopodium quinoa.</title>
        <authorList>
            <person name="Jarvis D.E."/>
            <person name="Ho Y.S."/>
            <person name="Lightfoot D.J."/>
            <person name="Schmoeckel S.M."/>
            <person name="Li B."/>
            <person name="Borm T.J.A."/>
            <person name="Ohyanagi H."/>
            <person name="Mineta K."/>
            <person name="Michell C.T."/>
            <person name="Saber N."/>
            <person name="Kharbatia N.M."/>
            <person name="Rupper R.R."/>
            <person name="Sharp A.R."/>
            <person name="Dally N."/>
            <person name="Boughton B.A."/>
            <person name="Woo Y.H."/>
            <person name="Gao G."/>
            <person name="Schijlen E.G.W.M."/>
            <person name="Guo X."/>
            <person name="Momin A.A."/>
            <person name="Negrao S."/>
            <person name="Al-Babili S."/>
            <person name="Gehring C."/>
            <person name="Roessner U."/>
            <person name="Jung C."/>
            <person name="Murphy K."/>
            <person name="Arold S.T."/>
            <person name="Gojobori T."/>
            <person name="van der Linden C.G."/>
            <person name="van Loo E.N."/>
            <person name="Jellen E.N."/>
            <person name="Maughan P.J."/>
            <person name="Tester M."/>
        </authorList>
    </citation>
    <scope>NUCLEOTIDE SEQUENCE [LARGE SCALE GENOMIC DNA]</scope>
    <source>
        <strain evidence="5">cv. PI 614886</strain>
    </source>
</reference>
<dbReference type="Gene3D" id="1.25.40.10">
    <property type="entry name" value="Tetratricopeptide repeat domain"/>
    <property type="match status" value="1"/>
</dbReference>
<dbReference type="GO" id="GO:0017177">
    <property type="term" value="C:glucosidase II complex"/>
    <property type="evidence" value="ECO:0007669"/>
    <property type="project" value="TreeGrafter"/>
</dbReference>
<evidence type="ECO:0000256" key="3">
    <source>
        <dbReference type="SAM" id="Phobius"/>
    </source>
</evidence>
<dbReference type="Proteomes" id="UP000596660">
    <property type="component" value="Unplaced"/>
</dbReference>
<keyword evidence="3" id="KW-0472">Membrane</keyword>
<dbReference type="PANTHER" id="PTHR12630">
    <property type="entry name" value="N-LINKED OLIGOSACCHARIDE PROCESSING"/>
    <property type="match status" value="1"/>
</dbReference>
<dbReference type="InterPro" id="IPR002885">
    <property type="entry name" value="PPR_rpt"/>
</dbReference>
<keyword evidence="6" id="KW-1185">Reference proteome</keyword>
<feature type="repeat" description="PPR" evidence="2">
    <location>
        <begin position="274"/>
        <end position="304"/>
    </location>
</feature>
<feature type="domain" description="Glucosidase II beta subunit N-terminal" evidence="4">
    <location>
        <begin position="40"/>
        <end position="113"/>
    </location>
</feature>
<reference evidence="5" key="2">
    <citation type="submission" date="2021-03" db="UniProtKB">
        <authorList>
            <consortium name="EnsemblPlants"/>
        </authorList>
    </citation>
    <scope>IDENTIFICATION</scope>
</reference>
<dbReference type="InterPro" id="IPR039794">
    <property type="entry name" value="Gtb1-like"/>
</dbReference>
<keyword evidence="3" id="KW-0812">Transmembrane</keyword>
<dbReference type="InterPro" id="IPR028146">
    <property type="entry name" value="PRKCSH_N"/>
</dbReference>
<organism evidence="5 6">
    <name type="scientific">Chenopodium quinoa</name>
    <name type="common">Quinoa</name>
    <dbReference type="NCBI Taxonomy" id="63459"/>
    <lineage>
        <taxon>Eukaryota</taxon>
        <taxon>Viridiplantae</taxon>
        <taxon>Streptophyta</taxon>
        <taxon>Embryophyta</taxon>
        <taxon>Tracheophyta</taxon>
        <taxon>Spermatophyta</taxon>
        <taxon>Magnoliopsida</taxon>
        <taxon>eudicotyledons</taxon>
        <taxon>Gunneridae</taxon>
        <taxon>Pentapetalae</taxon>
        <taxon>Caryophyllales</taxon>
        <taxon>Chenopodiaceae</taxon>
        <taxon>Chenopodioideae</taxon>
        <taxon>Atripliceae</taxon>
        <taxon>Chenopodium</taxon>
    </lineage>
</organism>
<dbReference type="PROSITE" id="PS51375">
    <property type="entry name" value="PPR"/>
    <property type="match status" value="2"/>
</dbReference>
<evidence type="ECO:0000256" key="2">
    <source>
        <dbReference type="PROSITE-ProRule" id="PRU00708"/>
    </source>
</evidence>
<keyword evidence="3" id="KW-1133">Transmembrane helix</keyword>
<dbReference type="PANTHER" id="PTHR12630:SF17">
    <property type="entry name" value="EXPRESSED PROTEIN"/>
    <property type="match status" value="1"/>
</dbReference>
<evidence type="ECO:0000313" key="6">
    <source>
        <dbReference type="Proteomes" id="UP000596660"/>
    </source>
</evidence>
<evidence type="ECO:0000256" key="1">
    <source>
        <dbReference type="ARBA" id="ARBA00022737"/>
    </source>
</evidence>
<dbReference type="InterPro" id="IPR011990">
    <property type="entry name" value="TPR-like_helical_dom_sf"/>
</dbReference>
<dbReference type="Pfam" id="PF13041">
    <property type="entry name" value="PPR_2"/>
    <property type="match status" value="1"/>
</dbReference>
<sequence length="412" mass="46233">MELICTYQCIFSFGVYMLHMLDINYFDIDVINCKDGSSSFTKDRLNDDFCDCVDGTDEPGTSACPGGKFYCRNVGSQPHFLFSSRVNDHICDCCDGSDEYDGVILCPNTCIMGGSIVYKTELHQTSNVILGKESKPHGGLDMIQNLKDLKVLAILQLIILVFWAIWLYYRRSKARKRRSHSSHPFPLALATLQRTLRSGCTPVPQTYLSLSSAWMYHQQQFESVPSILLAMKSIGYRPDCGTCNFIIKSLCAVDQLEEAIEVLRGMIEVACIPDAESYCTIIAALCGIRKTDKALALMKEMVGKLNLSPRQGILVRLVAALRANKEIWRAAEVIEFLVKKGFHVGFESFELLLEGCLECNEFILAGKMAMLMTEKGYIPYIKVRQKVVEGLAGVDEWKLACAVRHRFSELNS</sequence>
<evidence type="ECO:0000313" key="5">
    <source>
        <dbReference type="EnsemblPlants" id="AUR62024073-RA:cds"/>
    </source>
</evidence>
<dbReference type="AlphaFoldDB" id="A0A803M6K0"/>
<dbReference type="EnsemblPlants" id="AUR62024073-RA">
    <property type="protein sequence ID" value="AUR62024073-RA:cds"/>
    <property type="gene ID" value="AUR62024073"/>
</dbReference>
<protein>
    <recommendedName>
        <fullName evidence="4">Glucosidase II beta subunit N-terminal domain-containing protein</fullName>
    </recommendedName>
</protein>
<feature type="transmembrane region" description="Helical" evidence="3">
    <location>
        <begin position="151"/>
        <end position="169"/>
    </location>
</feature>
<dbReference type="GO" id="GO:0006491">
    <property type="term" value="P:N-glycan processing"/>
    <property type="evidence" value="ECO:0007669"/>
    <property type="project" value="TreeGrafter"/>
</dbReference>
<dbReference type="Pfam" id="PF12999">
    <property type="entry name" value="PRKCSH-like"/>
    <property type="match status" value="1"/>
</dbReference>
<proteinExistence type="predicted"/>
<name>A0A803M6K0_CHEQI</name>
<accession>A0A803M6K0</accession>
<dbReference type="Gramene" id="AUR62024073-RA">
    <property type="protein sequence ID" value="AUR62024073-RA:cds"/>
    <property type="gene ID" value="AUR62024073"/>
</dbReference>
<evidence type="ECO:0000259" key="4">
    <source>
        <dbReference type="Pfam" id="PF12999"/>
    </source>
</evidence>
<feature type="repeat" description="PPR" evidence="2">
    <location>
        <begin position="239"/>
        <end position="273"/>
    </location>
</feature>
<keyword evidence="1" id="KW-0677">Repeat</keyword>
<dbReference type="NCBIfam" id="TIGR00756">
    <property type="entry name" value="PPR"/>
    <property type="match status" value="2"/>
</dbReference>